<name>A0A1M5CHY6_9HYPH</name>
<organism evidence="1 2">
    <name type="scientific">Devosia limi DSM 17137</name>
    <dbReference type="NCBI Taxonomy" id="1121477"/>
    <lineage>
        <taxon>Bacteria</taxon>
        <taxon>Pseudomonadati</taxon>
        <taxon>Pseudomonadota</taxon>
        <taxon>Alphaproteobacteria</taxon>
        <taxon>Hyphomicrobiales</taxon>
        <taxon>Devosiaceae</taxon>
        <taxon>Devosia</taxon>
    </lineage>
</organism>
<evidence type="ECO:0000313" key="1">
    <source>
        <dbReference type="EMBL" id="SHF54373.1"/>
    </source>
</evidence>
<evidence type="ECO:0000313" key="2">
    <source>
        <dbReference type="Proteomes" id="UP000184533"/>
    </source>
</evidence>
<dbReference type="EMBL" id="FQVC01000009">
    <property type="protein sequence ID" value="SHF54373.1"/>
    <property type="molecule type" value="Genomic_DNA"/>
</dbReference>
<dbReference type="AlphaFoldDB" id="A0A1M5CHY6"/>
<reference evidence="1 2" key="1">
    <citation type="submission" date="2016-11" db="EMBL/GenBank/DDBJ databases">
        <authorList>
            <person name="Jaros S."/>
            <person name="Januszkiewicz K."/>
            <person name="Wedrychowicz H."/>
        </authorList>
    </citation>
    <scope>NUCLEOTIDE SEQUENCE [LARGE SCALE GENOMIC DNA]</scope>
    <source>
        <strain evidence="1 2">DSM 17137</strain>
    </source>
</reference>
<proteinExistence type="predicted"/>
<gene>
    <name evidence="1" type="ORF">SAMN02745223_02926</name>
</gene>
<sequence>MAFMNYRRFGLLLRPVALIALLLTMTLLLGLPGYHAAPCPAPNGFQAVQSVDGHGRIRGAVHGHSLCPNEQLRSEKSLTATGCGTEYVRQAWPRTDSPFTKMTLQHPLDRPPISA</sequence>
<accession>A0A1M5CHY6</accession>
<dbReference type="Proteomes" id="UP000184533">
    <property type="component" value="Unassembled WGS sequence"/>
</dbReference>
<protein>
    <submittedName>
        <fullName evidence="1">Uncharacterized protein</fullName>
    </submittedName>
</protein>